<dbReference type="RefSeq" id="XP_031887974.1">
    <property type="nucleotide sequence ID" value="XM_032032505.1"/>
</dbReference>
<evidence type="ECO:0000313" key="3">
    <source>
        <dbReference type="Proteomes" id="UP000011096"/>
    </source>
</evidence>
<reference evidence="2 3" key="2">
    <citation type="submission" date="2020-04" db="EMBL/GenBank/DDBJ databases">
        <title>Genome sequencing and assembly of multiple isolates from the Colletotrichum gloeosporioides species complex.</title>
        <authorList>
            <person name="Gan P."/>
            <person name="Shirasu K."/>
        </authorList>
    </citation>
    <scope>NUCLEOTIDE SEQUENCE [LARGE SCALE GENOMIC DNA]</scope>
    <source>
        <strain evidence="2 3">Nara gc5</strain>
    </source>
</reference>
<sequence>MEAAVLATPTVPVSPMTITPIPTAAGLELRDKQVATTVALTTTFTPPAHCTENHLTMLVGALEKIWINEPVPLPNSTITSCYPTEWVNGYSSVMSKSSSMAPVMSPLVCPSGWNTVSSTWSSGYIACCADGFTFAAPTKTADRDRPAYGGTCYSNFDLSQTATVTVYNPVELSTTIAWVATTTPAQAYNHPIEGFAMDYTPTTSAATAQESSAGTQNSDENSAPRSGGNSKAAIVIGVLLASLMAW</sequence>
<evidence type="ECO:0000313" key="2">
    <source>
        <dbReference type="EMBL" id="KAF4480534.1"/>
    </source>
</evidence>
<feature type="region of interest" description="Disordered" evidence="1">
    <location>
        <begin position="206"/>
        <end position="229"/>
    </location>
</feature>
<feature type="compositionally biased region" description="Polar residues" evidence="1">
    <location>
        <begin position="216"/>
        <end position="229"/>
    </location>
</feature>
<dbReference type="Proteomes" id="UP000011096">
    <property type="component" value="Unassembled WGS sequence"/>
</dbReference>
<feature type="compositionally biased region" description="Low complexity" evidence="1">
    <location>
        <begin position="206"/>
        <end position="215"/>
    </location>
</feature>
<name>A0A7J6ITX5_COLFN</name>
<dbReference type="OrthoDB" id="5985073at2759"/>
<dbReference type="EMBL" id="ANPB02000006">
    <property type="protein sequence ID" value="KAF4480534.1"/>
    <property type="molecule type" value="Genomic_DNA"/>
</dbReference>
<evidence type="ECO:0008006" key="4">
    <source>
        <dbReference type="Google" id="ProtNLM"/>
    </source>
</evidence>
<dbReference type="GeneID" id="43616548"/>
<protein>
    <recommendedName>
        <fullName evidence="4">CFEM domain-containing protein</fullName>
    </recommendedName>
</protein>
<evidence type="ECO:0000256" key="1">
    <source>
        <dbReference type="SAM" id="MobiDB-lite"/>
    </source>
</evidence>
<keyword evidence="3" id="KW-1185">Reference proteome</keyword>
<organism evidence="2 3">
    <name type="scientific">Colletotrichum fructicola (strain Nara gc5)</name>
    <name type="common">Anthracnose fungus</name>
    <name type="synonym">Colletotrichum gloeosporioides (strain Nara gc5)</name>
    <dbReference type="NCBI Taxonomy" id="1213859"/>
    <lineage>
        <taxon>Eukaryota</taxon>
        <taxon>Fungi</taxon>
        <taxon>Dikarya</taxon>
        <taxon>Ascomycota</taxon>
        <taxon>Pezizomycotina</taxon>
        <taxon>Sordariomycetes</taxon>
        <taxon>Hypocreomycetidae</taxon>
        <taxon>Glomerellales</taxon>
        <taxon>Glomerellaceae</taxon>
        <taxon>Colletotrichum</taxon>
        <taxon>Colletotrichum gloeosporioides species complex</taxon>
    </lineage>
</organism>
<dbReference type="InParanoid" id="A0A7J6ITX5"/>
<reference evidence="2 3" key="1">
    <citation type="submission" date="2012-08" db="EMBL/GenBank/DDBJ databases">
        <authorList>
            <person name="Gan P.H.P."/>
            <person name="Ikeda K."/>
            <person name="Irieda H."/>
            <person name="Narusaka M."/>
            <person name="O'Connell R.J."/>
            <person name="Narusaka Y."/>
            <person name="Takano Y."/>
            <person name="Kubo Y."/>
            <person name="Shirasu K."/>
        </authorList>
    </citation>
    <scope>NUCLEOTIDE SEQUENCE [LARGE SCALE GENOMIC DNA]</scope>
    <source>
        <strain evidence="2 3">Nara gc5</strain>
    </source>
</reference>
<comment type="caution">
    <text evidence="2">The sequence shown here is derived from an EMBL/GenBank/DDBJ whole genome shotgun (WGS) entry which is preliminary data.</text>
</comment>
<gene>
    <name evidence="2" type="ORF">CGGC5_v011605</name>
</gene>
<proteinExistence type="predicted"/>
<accession>A0A7J6ITX5</accession>
<dbReference type="AlphaFoldDB" id="A0A7J6ITX5"/>